<comment type="caution">
    <text evidence="2">The sequence shown here is derived from an EMBL/GenBank/DDBJ whole genome shotgun (WGS) entry which is preliminary data.</text>
</comment>
<name>A0A9P8C828_9HELO</name>
<dbReference type="AlphaFoldDB" id="A0A9P8C828"/>
<proteinExistence type="predicted"/>
<evidence type="ECO:0000313" key="2">
    <source>
        <dbReference type="EMBL" id="KAG9237418.1"/>
    </source>
</evidence>
<evidence type="ECO:0000313" key="3">
    <source>
        <dbReference type="Proteomes" id="UP000824998"/>
    </source>
</evidence>
<protein>
    <submittedName>
        <fullName evidence="2">Uncharacterized protein</fullName>
    </submittedName>
</protein>
<keyword evidence="3" id="KW-1185">Reference proteome</keyword>
<reference evidence="2" key="1">
    <citation type="journal article" date="2021" name="IMA Fungus">
        <title>Genomic characterization of three marine fungi, including Emericellopsis atlantica sp. nov. with signatures of a generalist lifestyle and marine biomass degradation.</title>
        <authorList>
            <person name="Hagestad O.C."/>
            <person name="Hou L."/>
            <person name="Andersen J.H."/>
            <person name="Hansen E.H."/>
            <person name="Altermark B."/>
            <person name="Li C."/>
            <person name="Kuhnert E."/>
            <person name="Cox R.J."/>
            <person name="Crous P.W."/>
            <person name="Spatafora J.W."/>
            <person name="Lail K."/>
            <person name="Amirebrahimi M."/>
            <person name="Lipzen A."/>
            <person name="Pangilinan J."/>
            <person name="Andreopoulos W."/>
            <person name="Hayes R.D."/>
            <person name="Ng V."/>
            <person name="Grigoriev I.V."/>
            <person name="Jackson S.A."/>
            <person name="Sutton T.D.S."/>
            <person name="Dobson A.D.W."/>
            <person name="Rama T."/>
        </authorList>
    </citation>
    <scope>NUCLEOTIDE SEQUENCE</scope>
    <source>
        <strain evidence="2">TRa018bII</strain>
    </source>
</reference>
<accession>A0A9P8C828</accession>
<gene>
    <name evidence="2" type="ORF">BJ875DRAFT_438474</name>
</gene>
<dbReference type="Proteomes" id="UP000824998">
    <property type="component" value="Unassembled WGS sequence"/>
</dbReference>
<organism evidence="2 3">
    <name type="scientific">Amylocarpus encephaloides</name>
    <dbReference type="NCBI Taxonomy" id="45428"/>
    <lineage>
        <taxon>Eukaryota</taxon>
        <taxon>Fungi</taxon>
        <taxon>Dikarya</taxon>
        <taxon>Ascomycota</taxon>
        <taxon>Pezizomycotina</taxon>
        <taxon>Leotiomycetes</taxon>
        <taxon>Helotiales</taxon>
        <taxon>Helotiales incertae sedis</taxon>
        <taxon>Amylocarpus</taxon>
    </lineage>
</organism>
<dbReference type="EMBL" id="MU251387">
    <property type="protein sequence ID" value="KAG9237418.1"/>
    <property type="molecule type" value="Genomic_DNA"/>
</dbReference>
<feature type="region of interest" description="Disordered" evidence="1">
    <location>
        <begin position="1"/>
        <end position="28"/>
    </location>
</feature>
<sequence>MALPLDTLFGKPPYSPSSSRYSPRRKITKKNLQNQQVVEYGRSLKTAKEIYITTEKPRERKSKRNGIKPQRVTRSIDHRSRKVLFKHIKKPKSTKSPSRALEDDAWVDLPKVTFCEVTSDGTKLSKARATLMDCESELLVSLEKYSEICKMLDDLRNCIQNSLLEDAKRVNLLAYITNRIKYLEAITDFQECQLRATRHYSKLGDLDKWLKVHKKSLPWTSRYGRLAKLRSGRRYLLKDTDG</sequence>
<evidence type="ECO:0000256" key="1">
    <source>
        <dbReference type="SAM" id="MobiDB-lite"/>
    </source>
</evidence>